<feature type="compositionally biased region" description="Basic residues" evidence="3">
    <location>
        <begin position="344"/>
        <end position="354"/>
    </location>
</feature>
<dbReference type="EMBL" id="JAQMWT010000418">
    <property type="protein sequence ID" value="KAJ8601596.1"/>
    <property type="molecule type" value="Genomic_DNA"/>
</dbReference>
<dbReference type="GO" id="GO:0005634">
    <property type="term" value="C:nucleus"/>
    <property type="evidence" value="ECO:0007669"/>
    <property type="project" value="UniProtKB-SubCell"/>
</dbReference>
<feature type="domain" description="TFIIS N-terminal" evidence="4">
    <location>
        <begin position="179"/>
        <end position="251"/>
    </location>
</feature>
<dbReference type="InterPro" id="IPR017923">
    <property type="entry name" value="TFIIS_N"/>
</dbReference>
<dbReference type="PANTHER" id="PTHR46010">
    <property type="entry name" value="PROTEIN IWS1 HOMOLOG"/>
    <property type="match status" value="1"/>
</dbReference>
<feature type="region of interest" description="Disordered" evidence="3">
    <location>
        <begin position="314"/>
        <end position="354"/>
    </location>
</feature>
<dbReference type="Gene3D" id="1.20.930.10">
    <property type="entry name" value="Conserved domain common to transcription factors TFIIS, elongin A, CRSP70"/>
    <property type="match status" value="1"/>
</dbReference>
<evidence type="ECO:0000256" key="3">
    <source>
        <dbReference type="SAM" id="MobiDB-lite"/>
    </source>
</evidence>
<keyword evidence="6" id="KW-1185">Reference proteome</keyword>
<feature type="compositionally biased region" description="Basic and acidic residues" evidence="3">
    <location>
        <begin position="28"/>
        <end position="40"/>
    </location>
</feature>
<name>A0AAD7UB03_9STRA</name>
<evidence type="ECO:0000313" key="5">
    <source>
        <dbReference type="EMBL" id="KAJ8601596.1"/>
    </source>
</evidence>
<evidence type="ECO:0000256" key="1">
    <source>
        <dbReference type="ARBA" id="ARBA00037992"/>
    </source>
</evidence>
<feature type="compositionally biased region" description="Acidic residues" evidence="3">
    <location>
        <begin position="41"/>
        <end position="52"/>
    </location>
</feature>
<feature type="compositionally biased region" description="Acidic residues" evidence="3">
    <location>
        <begin position="9"/>
        <end position="19"/>
    </location>
</feature>
<gene>
    <name evidence="5" type="ORF">CTAYLR_008456</name>
</gene>
<accession>A0AAD7UB03</accession>
<dbReference type="Proteomes" id="UP001230188">
    <property type="component" value="Unassembled WGS sequence"/>
</dbReference>
<organism evidence="5 6">
    <name type="scientific">Chrysophaeum taylorii</name>
    <dbReference type="NCBI Taxonomy" id="2483200"/>
    <lineage>
        <taxon>Eukaryota</taxon>
        <taxon>Sar</taxon>
        <taxon>Stramenopiles</taxon>
        <taxon>Ochrophyta</taxon>
        <taxon>Pelagophyceae</taxon>
        <taxon>Pelagomonadales</taxon>
        <taxon>Pelagomonadaceae</taxon>
        <taxon>Chrysophaeum</taxon>
    </lineage>
</organism>
<proteinExistence type="inferred from homology"/>
<evidence type="ECO:0000259" key="4">
    <source>
        <dbReference type="PROSITE" id="PS51319"/>
    </source>
</evidence>
<dbReference type="InterPro" id="IPR035441">
    <property type="entry name" value="TFIIS/LEDGF_dom_sf"/>
</dbReference>
<dbReference type="PANTHER" id="PTHR46010:SF1">
    <property type="entry name" value="PROTEIN IWS1 HOMOLOG"/>
    <property type="match status" value="1"/>
</dbReference>
<dbReference type="Pfam" id="PF08711">
    <property type="entry name" value="Med26"/>
    <property type="match status" value="1"/>
</dbReference>
<dbReference type="GO" id="GO:0016973">
    <property type="term" value="P:poly(A)+ mRNA export from nucleus"/>
    <property type="evidence" value="ECO:0007669"/>
    <property type="project" value="TreeGrafter"/>
</dbReference>
<feature type="region of interest" description="Disordered" evidence="3">
    <location>
        <begin position="75"/>
        <end position="99"/>
    </location>
</feature>
<protein>
    <recommendedName>
        <fullName evidence="4">TFIIS N-terminal domain-containing protein</fullName>
    </recommendedName>
</protein>
<dbReference type="PROSITE" id="PS51319">
    <property type="entry name" value="TFIIS_N"/>
    <property type="match status" value="1"/>
</dbReference>
<comment type="subcellular location">
    <subcellularLocation>
        <location evidence="2">Nucleus</location>
    </subcellularLocation>
</comment>
<dbReference type="SUPFAM" id="SSF47676">
    <property type="entry name" value="Conserved domain common to transcription factors TFIIS, elongin A, CRSP70"/>
    <property type="match status" value="1"/>
</dbReference>
<sequence length="354" mass="39923">MATVKDIFGESDSEDEEEPVERKRLRQKKDGSSERKRGREDDENAYDSGEEVVETAEDQAFIDNADDDQELLAEYAKETQNFEDDPTSFEAPPTTTTTTPLDEAMARMKRKKSRELTIAEKDKIVISLLEQMNDAARKDARSREEGEPGLEKLALLPDVERLFAQRSLHQTLLDFDALMTASEWLEGSPTLALRTGLLKALLPLPAAPEHLKKSNIGRFVMRYSRDPMEPPQNRQLARQLVEQWARPVLGRGTNYKSLEAQQEQESGRSLQGTLAAVDKNRDDADDIIAGTNAASNRLRVPKFEGFDFVIRPRAATEPVKTKRANQPGGEYKPGTAKARLEQKVKKRTRLGRSR</sequence>
<evidence type="ECO:0000313" key="6">
    <source>
        <dbReference type="Proteomes" id="UP001230188"/>
    </source>
</evidence>
<dbReference type="AlphaFoldDB" id="A0AAD7UB03"/>
<reference evidence="5" key="1">
    <citation type="submission" date="2023-01" db="EMBL/GenBank/DDBJ databases">
        <title>Metagenome sequencing of chrysophaentin producing Chrysophaeum taylorii.</title>
        <authorList>
            <person name="Davison J."/>
            <person name="Bewley C."/>
        </authorList>
    </citation>
    <scope>NUCLEOTIDE SEQUENCE</scope>
    <source>
        <strain evidence="5">NIES-1699</strain>
    </source>
</reference>
<keyword evidence="2" id="KW-0539">Nucleus</keyword>
<comment type="caution">
    <text evidence="5">The sequence shown here is derived from an EMBL/GenBank/DDBJ whole genome shotgun (WGS) entry which is preliminary data.</text>
</comment>
<comment type="similarity">
    <text evidence="1">Belongs to the IWS1 family.</text>
</comment>
<dbReference type="InterPro" id="IPR051037">
    <property type="entry name" value="RNAPII_TF_IWS1"/>
</dbReference>
<feature type="region of interest" description="Disordered" evidence="3">
    <location>
        <begin position="1"/>
        <end position="52"/>
    </location>
</feature>
<evidence type="ECO:0000256" key="2">
    <source>
        <dbReference type="PROSITE-ProRule" id="PRU00649"/>
    </source>
</evidence>